<sequence length="259" mass="29227">MVMMMLLLLSYGDGEEGVNGEEDNGGGGGGVAGGRGFASPNYIRFCPIINRDSSNFHVVSKCDKLWSYGQQFEFMNKIISLRFFSQLVLIIMKSICGINNGGSLRSVTQYYKDFSQVAYVRDCYSYQHTCVNIENDEVIARTLQEKLSRLSLQESIGSKSKASWKNCSFALDENTVTSSFYWEHGRLMERALSEQIYGSSEHHELVRGQVIKQLESHKELNEGHVPMDYDEYVKKMIKCGEWGDHVTLQAAADLYGVNC</sequence>
<evidence type="ECO:0000313" key="4">
    <source>
        <dbReference type="Proteomes" id="UP000224567"/>
    </source>
</evidence>
<dbReference type="EMBL" id="MLFT02000010">
    <property type="protein sequence ID" value="PHT36787.1"/>
    <property type="molecule type" value="Genomic_DNA"/>
</dbReference>
<reference evidence="4" key="2">
    <citation type="journal article" date="2017" name="J. Anim. Genet.">
        <title>Multiple reference genome sequences of hot pepper reveal the massive evolution of plant disease resistance genes by retroduplication.</title>
        <authorList>
            <person name="Kim S."/>
            <person name="Park J."/>
            <person name="Yeom S.-I."/>
            <person name="Kim Y.-M."/>
            <person name="Seo E."/>
            <person name="Kim K.-T."/>
            <person name="Kim M.-S."/>
            <person name="Lee J.M."/>
            <person name="Cheong K."/>
            <person name="Shin H.-S."/>
            <person name="Kim S.-B."/>
            <person name="Han K."/>
            <person name="Lee J."/>
            <person name="Park M."/>
            <person name="Lee H.-A."/>
            <person name="Lee H.-Y."/>
            <person name="Lee Y."/>
            <person name="Oh S."/>
            <person name="Lee J.H."/>
            <person name="Choi E."/>
            <person name="Choi E."/>
            <person name="Lee S.E."/>
            <person name="Jeon J."/>
            <person name="Kim H."/>
            <person name="Choi G."/>
            <person name="Song H."/>
            <person name="Lee J."/>
            <person name="Lee S.-C."/>
            <person name="Kwon J.-K."/>
            <person name="Lee H.-Y."/>
            <person name="Koo N."/>
            <person name="Hong Y."/>
            <person name="Kim R.W."/>
            <person name="Kang W.-H."/>
            <person name="Huh J.H."/>
            <person name="Kang B.-C."/>
            <person name="Yang T.-J."/>
            <person name="Lee Y.-H."/>
            <person name="Bennetzen J.L."/>
            <person name="Choi D."/>
        </authorList>
    </citation>
    <scope>NUCLEOTIDE SEQUENCE [LARGE SCALE GENOMIC DNA]</scope>
    <source>
        <strain evidence="4">cv. PBC81</strain>
    </source>
</reference>
<gene>
    <name evidence="3" type="ORF">CQW23_24487</name>
</gene>
<evidence type="ECO:0008006" key="5">
    <source>
        <dbReference type="Google" id="ProtNLM"/>
    </source>
</evidence>
<proteinExistence type="inferred from homology"/>
<feature type="signal peptide" evidence="2">
    <location>
        <begin position="1"/>
        <end position="20"/>
    </location>
</feature>
<dbReference type="InterPro" id="IPR050704">
    <property type="entry name" value="Peptidase_C85-like"/>
</dbReference>
<comment type="caution">
    <text evidence="3">The sequence shown here is derived from an EMBL/GenBank/DDBJ whole genome shotgun (WGS) entry which is preliminary data.</text>
</comment>
<evidence type="ECO:0000313" key="3">
    <source>
        <dbReference type="EMBL" id="PHT36787.1"/>
    </source>
</evidence>
<reference evidence="3 4" key="1">
    <citation type="journal article" date="2017" name="Genome Biol.">
        <title>New reference genome sequences of hot pepper reveal the massive evolution of plant disease-resistance genes by retroduplication.</title>
        <authorList>
            <person name="Kim S."/>
            <person name="Park J."/>
            <person name="Yeom S.I."/>
            <person name="Kim Y.M."/>
            <person name="Seo E."/>
            <person name="Kim K.T."/>
            <person name="Kim M.S."/>
            <person name="Lee J.M."/>
            <person name="Cheong K."/>
            <person name="Shin H.S."/>
            <person name="Kim S.B."/>
            <person name="Han K."/>
            <person name="Lee J."/>
            <person name="Park M."/>
            <person name="Lee H.A."/>
            <person name="Lee H.Y."/>
            <person name="Lee Y."/>
            <person name="Oh S."/>
            <person name="Lee J.H."/>
            <person name="Choi E."/>
            <person name="Choi E."/>
            <person name="Lee S.E."/>
            <person name="Jeon J."/>
            <person name="Kim H."/>
            <person name="Choi G."/>
            <person name="Song H."/>
            <person name="Lee J."/>
            <person name="Lee S.C."/>
            <person name="Kwon J.K."/>
            <person name="Lee H.Y."/>
            <person name="Koo N."/>
            <person name="Hong Y."/>
            <person name="Kim R.W."/>
            <person name="Kang W.H."/>
            <person name="Huh J.H."/>
            <person name="Kang B.C."/>
            <person name="Yang T.J."/>
            <person name="Lee Y.H."/>
            <person name="Bennetzen J.L."/>
            <person name="Choi D."/>
        </authorList>
    </citation>
    <scope>NUCLEOTIDE SEQUENCE [LARGE SCALE GENOMIC DNA]</scope>
    <source>
        <strain evidence="4">cv. PBC81</strain>
    </source>
</reference>
<dbReference type="PANTHER" id="PTHR12419:SF90">
    <property type="entry name" value="OS02G0819500 PROTEIN"/>
    <property type="match status" value="1"/>
</dbReference>
<dbReference type="SUPFAM" id="SSF54001">
    <property type="entry name" value="Cysteine proteinases"/>
    <property type="match status" value="1"/>
</dbReference>
<name>A0A2G2VUY1_CAPBA</name>
<evidence type="ECO:0000256" key="1">
    <source>
        <dbReference type="ARBA" id="ARBA00010407"/>
    </source>
</evidence>
<dbReference type="STRING" id="33114.A0A2G2VUY1"/>
<protein>
    <recommendedName>
        <fullName evidence="5">OTU domain-containing protein</fullName>
    </recommendedName>
</protein>
<dbReference type="InterPro" id="IPR038765">
    <property type="entry name" value="Papain-like_cys_pep_sf"/>
</dbReference>
<dbReference type="OrthoDB" id="415023at2759"/>
<evidence type="ECO:0000256" key="2">
    <source>
        <dbReference type="SAM" id="SignalP"/>
    </source>
</evidence>
<dbReference type="Gene3D" id="6.10.20.180">
    <property type="match status" value="1"/>
</dbReference>
<dbReference type="PANTHER" id="PTHR12419">
    <property type="entry name" value="OTU DOMAIN CONTAINING PROTEIN"/>
    <property type="match status" value="1"/>
</dbReference>
<accession>A0A2G2VUY1</accession>
<feature type="chain" id="PRO_5013968824" description="OTU domain-containing protein" evidence="2">
    <location>
        <begin position="21"/>
        <end position="259"/>
    </location>
</feature>
<organism evidence="3 4">
    <name type="scientific">Capsicum baccatum</name>
    <name type="common">Peruvian pepper</name>
    <dbReference type="NCBI Taxonomy" id="33114"/>
    <lineage>
        <taxon>Eukaryota</taxon>
        <taxon>Viridiplantae</taxon>
        <taxon>Streptophyta</taxon>
        <taxon>Embryophyta</taxon>
        <taxon>Tracheophyta</taxon>
        <taxon>Spermatophyta</taxon>
        <taxon>Magnoliopsida</taxon>
        <taxon>eudicotyledons</taxon>
        <taxon>Gunneridae</taxon>
        <taxon>Pentapetalae</taxon>
        <taxon>asterids</taxon>
        <taxon>lamiids</taxon>
        <taxon>Solanales</taxon>
        <taxon>Solanaceae</taxon>
        <taxon>Solanoideae</taxon>
        <taxon>Capsiceae</taxon>
        <taxon>Capsicum</taxon>
    </lineage>
</organism>
<comment type="similarity">
    <text evidence="1">Belongs to the peptidase C85 family.</text>
</comment>
<dbReference type="Proteomes" id="UP000224567">
    <property type="component" value="Unassembled WGS sequence"/>
</dbReference>
<dbReference type="GO" id="GO:0004843">
    <property type="term" value="F:cysteine-type deubiquitinase activity"/>
    <property type="evidence" value="ECO:0007669"/>
    <property type="project" value="TreeGrafter"/>
</dbReference>
<keyword evidence="4" id="KW-1185">Reference proteome</keyword>
<keyword evidence="2" id="KW-0732">Signal</keyword>
<dbReference type="GO" id="GO:0016579">
    <property type="term" value="P:protein deubiquitination"/>
    <property type="evidence" value="ECO:0007669"/>
    <property type="project" value="TreeGrafter"/>
</dbReference>
<dbReference type="AlphaFoldDB" id="A0A2G2VUY1"/>